<dbReference type="SUPFAM" id="SSF56281">
    <property type="entry name" value="Metallo-hydrolase/oxidoreductase"/>
    <property type="match status" value="1"/>
</dbReference>
<dbReference type="Gene3D" id="3.60.15.10">
    <property type="entry name" value="Ribonuclease Z/Hydroxyacylglutathione hydrolase-like"/>
    <property type="match status" value="1"/>
</dbReference>
<dbReference type="InterPro" id="IPR036866">
    <property type="entry name" value="RibonucZ/Hydroxyglut_hydro"/>
</dbReference>
<comment type="caution">
    <text evidence="2">The sequence shown here is derived from an EMBL/GenBank/DDBJ whole genome shotgun (WGS) entry which is preliminary data.</text>
</comment>
<dbReference type="RefSeq" id="WP_094886023.1">
    <property type="nucleotide sequence ID" value="NZ_NPMS01000005.1"/>
</dbReference>
<sequence length="273" mass="30798">MKITFLGTAAAEGIPMPYCDCPTCTHSRKFLGRNIRKRSTYLINDDLLVDMGPDLFAACAMHDVNLINMRYALITHSHLDHIFVQNLGMRARRMHKQTELPQLILVAPPSVMTLLNSYSPTDAGMELQRYPILPFDRVDLSEYKINTVKAKHFPAVGDAVNYIIDDGKGKILIASDTATYEEEAWEVLKNLKLDALVIECTRGLNLETSNVHLNLNDMKAMIDKMRDIHAITETTTIYATHFSHQHCPPHEELCEVLQNIGVNCSYDGLVLEV</sequence>
<dbReference type="OrthoDB" id="9781189at2"/>
<keyword evidence="3" id="KW-1185">Reference proteome</keyword>
<dbReference type="PANTHER" id="PTHR42663:SF6">
    <property type="entry name" value="HYDROLASE C777.06C-RELATED"/>
    <property type="match status" value="1"/>
</dbReference>
<name>A0A265N9Y3_9BACI</name>
<protein>
    <recommendedName>
        <fullName evidence="1">Metallo-beta-lactamase domain-containing protein</fullName>
    </recommendedName>
</protein>
<dbReference type="PANTHER" id="PTHR42663">
    <property type="entry name" value="HYDROLASE C777.06C-RELATED-RELATED"/>
    <property type="match status" value="1"/>
</dbReference>
<dbReference type="Pfam" id="PF12706">
    <property type="entry name" value="Lactamase_B_2"/>
    <property type="match status" value="1"/>
</dbReference>
<feature type="domain" description="Metallo-beta-lactamase" evidence="1">
    <location>
        <begin position="47"/>
        <end position="226"/>
    </location>
</feature>
<evidence type="ECO:0000313" key="2">
    <source>
        <dbReference type="EMBL" id="OZU88284.1"/>
    </source>
</evidence>
<proteinExistence type="predicted"/>
<dbReference type="EMBL" id="NPMS01000005">
    <property type="protein sequence ID" value="OZU88284.1"/>
    <property type="molecule type" value="Genomic_DNA"/>
</dbReference>
<organism evidence="2 3">
    <name type="scientific">Virgibacillus indicus</name>
    <dbReference type="NCBI Taxonomy" id="2024554"/>
    <lineage>
        <taxon>Bacteria</taxon>
        <taxon>Bacillati</taxon>
        <taxon>Bacillota</taxon>
        <taxon>Bacilli</taxon>
        <taxon>Bacillales</taxon>
        <taxon>Bacillaceae</taxon>
        <taxon>Virgibacillus</taxon>
    </lineage>
</organism>
<evidence type="ECO:0000259" key="1">
    <source>
        <dbReference type="Pfam" id="PF12706"/>
    </source>
</evidence>
<dbReference type="Proteomes" id="UP000216498">
    <property type="component" value="Unassembled WGS sequence"/>
</dbReference>
<gene>
    <name evidence="2" type="ORF">CIL03_11560</name>
</gene>
<dbReference type="AlphaFoldDB" id="A0A265N9Y3"/>
<accession>A0A265N9Y3</accession>
<dbReference type="InterPro" id="IPR001279">
    <property type="entry name" value="Metallo-B-lactamas"/>
</dbReference>
<evidence type="ECO:0000313" key="3">
    <source>
        <dbReference type="Proteomes" id="UP000216498"/>
    </source>
</evidence>
<reference evidence="2 3" key="1">
    <citation type="submission" date="2017-08" db="EMBL/GenBank/DDBJ databases">
        <title>Virgibacillus indicus sp. nov. and Virgibacillus profoundi sp. nov, two moderately halophilic bacteria isolated from marine sediment by using the Microfluidic Streak Plate.</title>
        <authorList>
            <person name="Xu B."/>
            <person name="Hu B."/>
            <person name="Wang J."/>
            <person name="Zhu Y."/>
            <person name="Huang L."/>
            <person name="Du W."/>
            <person name="Huang Y."/>
        </authorList>
    </citation>
    <scope>NUCLEOTIDE SEQUENCE [LARGE SCALE GENOMIC DNA]</scope>
    <source>
        <strain evidence="2 3">IO3-P2-C2</strain>
    </source>
</reference>